<gene>
    <name evidence="4" type="ORF">JOL79_30220</name>
</gene>
<dbReference type="Pfam" id="PF00160">
    <property type="entry name" value="Pro_isomerase"/>
    <property type="match status" value="1"/>
</dbReference>
<dbReference type="PANTHER" id="PTHR45625:SF3">
    <property type="entry name" value="PEPTIDYL-PROLYL CIS-TRANS ISOMERASE B-RELATED"/>
    <property type="match status" value="1"/>
</dbReference>
<feature type="region of interest" description="Disordered" evidence="2">
    <location>
        <begin position="1"/>
        <end position="25"/>
    </location>
</feature>
<dbReference type="Gene3D" id="2.40.100.10">
    <property type="entry name" value="Cyclophilin-like"/>
    <property type="match status" value="1"/>
</dbReference>
<evidence type="ECO:0000256" key="2">
    <source>
        <dbReference type="SAM" id="MobiDB-lite"/>
    </source>
</evidence>
<dbReference type="Proteomes" id="UP000674234">
    <property type="component" value="Unassembled WGS sequence"/>
</dbReference>
<feature type="compositionally biased region" description="Low complexity" evidence="2">
    <location>
        <begin position="51"/>
        <end position="84"/>
    </location>
</feature>
<evidence type="ECO:0000256" key="1">
    <source>
        <dbReference type="ARBA" id="ARBA00002388"/>
    </source>
</evidence>
<organism evidence="4 5">
    <name type="scientific">Microbispora oryzae</name>
    <dbReference type="NCBI Taxonomy" id="2806554"/>
    <lineage>
        <taxon>Bacteria</taxon>
        <taxon>Bacillati</taxon>
        <taxon>Actinomycetota</taxon>
        <taxon>Actinomycetes</taxon>
        <taxon>Streptosporangiales</taxon>
        <taxon>Streptosporangiaceae</taxon>
        <taxon>Microbispora</taxon>
    </lineage>
</organism>
<evidence type="ECO:0000259" key="3">
    <source>
        <dbReference type="PROSITE" id="PS50072"/>
    </source>
</evidence>
<comment type="caution">
    <text evidence="4">The sequence shown here is derived from an EMBL/GenBank/DDBJ whole genome shotgun (WGS) entry which is preliminary data.</text>
</comment>
<keyword evidence="4" id="KW-0413">Isomerase</keyword>
<feature type="domain" description="PPIase cyclophilin-type" evidence="3">
    <location>
        <begin position="127"/>
        <end position="297"/>
    </location>
</feature>
<feature type="region of interest" description="Disordered" evidence="2">
    <location>
        <begin position="51"/>
        <end position="87"/>
    </location>
</feature>
<keyword evidence="5" id="KW-1185">Reference proteome</keyword>
<comment type="function">
    <text evidence="1">PPIases accelerate the folding of proteins. It catalyzes the cis-trans isomerization of proline imidic peptide bonds in oligopeptides.</text>
</comment>
<dbReference type="GO" id="GO:0003755">
    <property type="term" value="F:peptidyl-prolyl cis-trans isomerase activity"/>
    <property type="evidence" value="ECO:0007669"/>
    <property type="project" value="InterPro"/>
</dbReference>
<name>A0A940WQF8_9ACTN</name>
<dbReference type="AlphaFoldDB" id="A0A940WQF8"/>
<protein>
    <submittedName>
        <fullName evidence="4">Peptidylprolyl isomerase</fullName>
    </submittedName>
</protein>
<proteinExistence type="predicted"/>
<dbReference type="InterPro" id="IPR002130">
    <property type="entry name" value="Cyclophilin-type_PPIase_dom"/>
</dbReference>
<evidence type="ECO:0000313" key="5">
    <source>
        <dbReference type="Proteomes" id="UP000674234"/>
    </source>
</evidence>
<accession>A0A940WQF8</accession>
<dbReference type="PANTHER" id="PTHR45625">
    <property type="entry name" value="PEPTIDYL-PROLYL CIS-TRANS ISOMERASE-RELATED"/>
    <property type="match status" value="1"/>
</dbReference>
<dbReference type="InterPro" id="IPR044666">
    <property type="entry name" value="Cyclophilin_A-like"/>
</dbReference>
<feature type="compositionally biased region" description="Basic and acidic residues" evidence="2">
    <location>
        <begin position="1"/>
        <end position="10"/>
    </location>
</feature>
<sequence>MAVTDTDRQKPAPYGSTARRTTPLGTRGFHLGLGLGVLALAGGLAACSGGSKDNAAASSSPSASTVGPSAAPSTVAPPTVTPKPSDLRKVTCSYRKDDTGSPAKFVGFPPKRLSAAVIKASTMTVRTNLGDIVIELATGDAPCTVNSFAFLAKKNFFDNTVCHRLTTIQTNGLGLLQCGDPQAKGDGENPTDGTGGPGYLFDDENLGPQYTRGVVFMAQPGDASNSNGSQFAISYTDENAQLPQAYTPFGIVKKGMDIVDKIVKGGVKTAKDGVDITSDDGGSNAPKLKVLVKNVVVS</sequence>
<reference evidence="4" key="1">
    <citation type="submission" date="2021-02" db="EMBL/GenBank/DDBJ databases">
        <title>Draft genome sequence of Microbispora sp. RL4-1S isolated from rice leaves in Thailand.</title>
        <authorList>
            <person name="Muangham S."/>
            <person name="Duangmal K."/>
        </authorList>
    </citation>
    <scope>NUCLEOTIDE SEQUENCE</scope>
    <source>
        <strain evidence="4">RL4-1S</strain>
    </source>
</reference>
<dbReference type="InterPro" id="IPR029000">
    <property type="entry name" value="Cyclophilin-like_dom_sf"/>
</dbReference>
<dbReference type="PROSITE" id="PS50072">
    <property type="entry name" value="CSA_PPIASE_2"/>
    <property type="match status" value="1"/>
</dbReference>
<dbReference type="SUPFAM" id="SSF50891">
    <property type="entry name" value="Cyclophilin-like"/>
    <property type="match status" value="1"/>
</dbReference>
<evidence type="ECO:0000313" key="4">
    <source>
        <dbReference type="EMBL" id="MBP2708062.1"/>
    </source>
</evidence>
<dbReference type="EMBL" id="JAFCNB010000026">
    <property type="protein sequence ID" value="MBP2708062.1"/>
    <property type="molecule type" value="Genomic_DNA"/>
</dbReference>